<dbReference type="PRINTS" id="PR00335">
    <property type="entry name" value="KUPTAKETRKA"/>
</dbReference>
<reference evidence="4 5" key="1">
    <citation type="submission" date="2019-03" db="EMBL/GenBank/DDBJ databases">
        <title>Genomic Encyclopedia of Type Strains, Phase IV (KMG-IV): sequencing the most valuable type-strain genomes for metagenomic binning, comparative biology and taxonomic classification.</title>
        <authorList>
            <person name="Goeker M."/>
        </authorList>
    </citation>
    <scope>NUCLEOTIDE SEQUENCE [LARGE SCALE GENOMIC DNA]</scope>
    <source>
        <strain evidence="4 5">DSM 29487</strain>
    </source>
</reference>
<dbReference type="PROSITE" id="PS51201">
    <property type="entry name" value="RCK_N"/>
    <property type="match status" value="1"/>
</dbReference>
<accession>A0A4R3Z6H9</accession>
<keyword evidence="1" id="KW-0633">Potassium transport</keyword>
<keyword evidence="1" id="KW-0406">Ion transport</keyword>
<keyword evidence="2" id="KW-0630">Potassium</keyword>
<feature type="domain" description="RCK N-terminal" evidence="3">
    <location>
        <begin position="10"/>
        <end position="128"/>
    </location>
</feature>
<dbReference type="AlphaFoldDB" id="A0A4R3Z6H9"/>
<dbReference type="Proteomes" id="UP000295515">
    <property type="component" value="Unassembled WGS sequence"/>
</dbReference>
<dbReference type="GO" id="GO:0005886">
    <property type="term" value="C:plasma membrane"/>
    <property type="evidence" value="ECO:0007669"/>
    <property type="project" value="InterPro"/>
</dbReference>
<dbReference type="Pfam" id="PF02254">
    <property type="entry name" value="TrkA_N"/>
    <property type="match status" value="1"/>
</dbReference>
<keyword evidence="1" id="KW-0813">Transport</keyword>
<dbReference type="InterPro" id="IPR003148">
    <property type="entry name" value="RCK_N"/>
</dbReference>
<evidence type="ECO:0000313" key="4">
    <source>
        <dbReference type="EMBL" id="TCW00766.1"/>
    </source>
</evidence>
<evidence type="ECO:0000256" key="2">
    <source>
        <dbReference type="ARBA" id="ARBA00022958"/>
    </source>
</evidence>
<evidence type="ECO:0000256" key="1">
    <source>
        <dbReference type="ARBA" id="ARBA00022538"/>
    </source>
</evidence>
<name>A0A4R3Z6H9_9FIRM</name>
<dbReference type="InterPro" id="IPR036291">
    <property type="entry name" value="NAD(P)-bd_dom_sf"/>
</dbReference>
<dbReference type="PANTHER" id="PTHR43833">
    <property type="entry name" value="POTASSIUM CHANNEL PROTEIN 2-RELATED-RELATED"/>
    <property type="match status" value="1"/>
</dbReference>
<dbReference type="RefSeq" id="WP_066446889.1">
    <property type="nucleotide sequence ID" value="NZ_CAUWFI010000019.1"/>
</dbReference>
<dbReference type="EMBL" id="SMCQ01000006">
    <property type="protein sequence ID" value="TCW00766.1"/>
    <property type="molecule type" value="Genomic_DNA"/>
</dbReference>
<dbReference type="GO" id="GO:0015079">
    <property type="term" value="F:potassium ion transmembrane transporter activity"/>
    <property type="evidence" value="ECO:0007669"/>
    <property type="project" value="InterPro"/>
</dbReference>
<evidence type="ECO:0000313" key="5">
    <source>
        <dbReference type="Proteomes" id="UP000295515"/>
    </source>
</evidence>
<gene>
    <name evidence="4" type="ORF">EDD60_106107</name>
</gene>
<dbReference type="InterPro" id="IPR050721">
    <property type="entry name" value="Trk_Ktr_HKT_K-transport"/>
</dbReference>
<comment type="caution">
    <text evidence="4">The sequence shown here is derived from an EMBL/GenBank/DDBJ whole genome shotgun (WGS) entry which is preliminary data.</text>
</comment>
<proteinExistence type="predicted"/>
<organism evidence="4 5">
    <name type="scientific">Longibaculum muris</name>
    <dbReference type="NCBI Taxonomy" id="1796628"/>
    <lineage>
        <taxon>Bacteria</taxon>
        <taxon>Bacillati</taxon>
        <taxon>Bacillota</taxon>
        <taxon>Erysipelotrichia</taxon>
        <taxon>Erysipelotrichales</taxon>
        <taxon>Coprobacillaceae</taxon>
        <taxon>Longibaculum</taxon>
    </lineage>
</organism>
<dbReference type="Gene3D" id="3.40.50.720">
    <property type="entry name" value="NAD(P)-binding Rossmann-like Domain"/>
    <property type="match status" value="1"/>
</dbReference>
<protein>
    <submittedName>
        <fullName evidence="4">Trk system potassium uptake protein TrkA</fullName>
    </submittedName>
</protein>
<dbReference type="PANTHER" id="PTHR43833:SF8">
    <property type="entry name" value="TRK SYSTEM POTASSIUM UPTAKE PROTEIN TRKA"/>
    <property type="match status" value="1"/>
</dbReference>
<evidence type="ECO:0000259" key="3">
    <source>
        <dbReference type="PROSITE" id="PS51201"/>
    </source>
</evidence>
<keyword evidence="5" id="KW-1185">Reference proteome</keyword>
<dbReference type="InterPro" id="IPR006036">
    <property type="entry name" value="K_uptake_TrkA"/>
</dbReference>
<sequence length="145" mass="16709">MMEFYKKLENKRIVIMGCGRLGANLADYLYEQGHEVIVVDSDEDAFRKLSASYGGLTFISDATELETFDKLEIDEQTTMIVVTDSDNTNILISQVAREVYHVKTIICRLYDPQRECVYDEFHIDTICPTYLSVHRIEDILKERGA</sequence>
<dbReference type="SUPFAM" id="SSF51735">
    <property type="entry name" value="NAD(P)-binding Rossmann-fold domains"/>
    <property type="match status" value="1"/>
</dbReference>
<dbReference type="GeneID" id="98915065"/>